<dbReference type="GeneID" id="54300574"/>
<reference evidence="2" key="1">
    <citation type="journal article" date="2020" name="Stud. Mycol.">
        <title>101 Dothideomycetes genomes: a test case for predicting lifestyles and emergence of pathogens.</title>
        <authorList>
            <person name="Haridas S."/>
            <person name="Albert R."/>
            <person name="Binder M."/>
            <person name="Bloem J."/>
            <person name="Labutti K."/>
            <person name="Salamov A."/>
            <person name="Andreopoulos B."/>
            <person name="Baker S."/>
            <person name="Barry K."/>
            <person name="Bills G."/>
            <person name="Bluhm B."/>
            <person name="Cannon C."/>
            <person name="Castanera R."/>
            <person name="Culley D."/>
            <person name="Daum C."/>
            <person name="Ezra D."/>
            <person name="Gonzalez J."/>
            <person name="Henrissat B."/>
            <person name="Kuo A."/>
            <person name="Liang C."/>
            <person name="Lipzen A."/>
            <person name="Lutzoni F."/>
            <person name="Magnuson J."/>
            <person name="Mondo S."/>
            <person name="Nolan M."/>
            <person name="Ohm R."/>
            <person name="Pangilinan J."/>
            <person name="Park H.-J."/>
            <person name="Ramirez L."/>
            <person name="Alfaro M."/>
            <person name="Sun H."/>
            <person name="Tritt A."/>
            <person name="Yoshinaga Y."/>
            <person name="Zwiers L.-H."/>
            <person name="Turgeon B."/>
            <person name="Goodwin S."/>
            <person name="Spatafora J."/>
            <person name="Crous P."/>
            <person name="Grigoriev I."/>
        </authorList>
    </citation>
    <scope>NUCLEOTIDE SEQUENCE</scope>
    <source>
        <strain evidence="2">CBS 121167</strain>
    </source>
</reference>
<dbReference type="Proteomes" id="UP000799438">
    <property type="component" value="Unassembled WGS sequence"/>
</dbReference>
<name>A0A6A6BHB0_9PEZI</name>
<feature type="signal peptide" evidence="1">
    <location>
        <begin position="1"/>
        <end position="18"/>
    </location>
</feature>
<evidence type="ECO:0000313" key="2">
    <source>
        <dbReference type="EMBL" id="KAF2143366.1"/>
    </source>
</evidence>
<keyword evidence="1" id="KW-0732">Signal</keyword>
<sequence>MLACLFALPSCLLVCVLDLGVRIYYTCIERTNLATPAICPPACQPKQQTDRPNPKPKLKTTKISGRPYPCACTYACACTCGCGRLPACVLAYNPPTHQPYIDALHARARDARRRHAQRCAAVREVAAHRDGQSGMHAERQGHVRRGSAAGWIMVMRPALPSCTA</sequence>
<gene>
    <name evidence="2" type="ORF">K452DRAFT_307510</name>
</gene>
<dbReference type="RefSeq" id="XP_033399078.1">
    <property type="nucleotide sequence ID" value="XM_033543077.1"/>
</dbReference>
<feature type="chain" id="PRO_5025460931" description="Copper-fist domain-containing protein" evidence="1">
    <location>
        <begin position="19"/>
        <end position="164"/>
    </location>
</feature>
<dbReference type="EMBL" id="ML995482">
    <property type="protein sequence ID" value="KAF2143366.1"/>
    <property type="molecule type" value="Genomic_DNA"/>
</dbReference>
<evidence type="ECO:0000313" key="3">
    <source>
        <dbReference type="Proteomes" id="UP000799438"/>
    </source>
</evidence>
<keyword evidence="3" id="KW-1185">Reference proteome</keyword>
<accession>A0A6A6BHB0</accession>
<evidence type="ECO:0000256" key="1">
    <source>
        <dbReference type="SAM" id="SignalP"/>
    </source>
</evidence>
<organism evidence="2 3">
    <name type="scientific">Aplosporella prunicola CBS 121167</name>
    <dbReference type="NCBI Taxonomy" id="1176127"/>
    <lineage>
        <taxon>Eukaryota</taxon>
        <taxon>Fungi</taxon>
        <taxon>Dikarya</taxon>
        <taxon>Ascomycota</taxon>
        <taxon>Pezizomycotina</taxon>
        <taxon>Dothideomycetes</taxon>
        <taxon>Dothideomycetes incertae sedis</taxon>
        <taxon>Botryosphaeriales</taxon>
        <taxon>Aplosporellaceae</taxon>
        <taxon>Aplosporella</taxon>
    </lineage>
</organism>
<protein>
    <recommendedName>
        <fullName evidence="4">Copper-fist domain-containing protein</fullName>
    </recommendedName>
</protein>
<evidence type="ECO:0008006" key="4">
    <source>
        <dbReference type="Google" id="ProtNLM"/>
    </source>
</evidence>
<dbReference type="AlphaFoldDB" id="A0A6A6BHB0"/>
<proteinExistence type="predicted"/>